<reference evidence="2" key="1">
    <citation type="submission" date="2021-07" db="EMBL/GenBank/DDBJ databases">
        <title>Characterization of violacein-producing bacteria and related species.</title>
        <authorList>
            <person name="Wilson H.S."/>
            <person name="De Leon M.E."/>
        </authorList>
    </citation>
    <scope>NUCLEOTIDE SEQUENCE</scope>
    <source>
        <strain evidence="2">HSC-15S17</strain>
    </source>
</reference>
<proteinExistence type="predicted"/>
<dbReference type="Proteomes" id="UP001155901">
    <property type="component" value="Unassembled WGS sequence"/>
</dbReference>
<keyword evidence="5" id="KW-1185">Reference proteome</keyword>
<accession>A0AA41HE77</accession>
<evidence type="ECO:0000313" key="4">
    <source>
        <dbReference type="Proteomes" id="UP001155901"/>
    </source>
</evidence>
<feature type="region of interest" description="Disordered" evidence="1">
    <location>
        <begin position="1"/>
        <end position="57"/>
    </location>
</feature>
<protein>
    <submittedName>
        <fullName evidence="2">Uncharacterized protein</fullName>
    </submittedName>
</protein>
<sequence length="107" mass="11319">MLREKSKPPATARISPLRASSEISACARDRRQLAQHPAPLPGLGDPHHGTGHDGALATWQPGNLAQLVAMRESICPMRIVTPSRSAASICRGPTALTTAARHSPLSE</sequence>
<dbReference type="Proteomes" id="UP001162889">
    <property type="component" value="Unassembled WGS sequence"/>
</dbReference>
<evidence type="ECO:0000313" key="3">
    <source>
        <dbReference type="EMBL" id="MCP2010718.1"/>
    </source>
</evidence>
<evidence type="ECO:0000313" key="2">
    <source>
        <dbReference type="EMBL" id="MBV6322506.1"/>
    </source>
</evidence>
<dbReference type="EMBL" id="JAHTGR010000008">
    <property type="protein sequence ID" value="MBV6322506.1"/>
    <property type="molecule type" value="Genomic_DNA"/>
</dbReference>
<comment type="caution">
    <text evidence="2">The sequence shown here is derived from an EMBL/GenBank/DDBJ whole genome shotgun (WGS) entry which is preliminary data.</text>
</comment>
<dbReference type="EMBL" id="JALJZU010000009">
    <property type="protein sequence ID" value="MCP2010718.1"/>
    <property type="molecule type" value="Genomic_DNA"/>
</dbReference>
<evidence type="ECO:0000256" key="1">
    <source>
        <dbReference type="SAM" id="MobiDB-lite"/>
    </source>
</evidence>
<evidence type="ECO:0000313" key="5">
    <source>
        <dbReference type="Proteomes" id="UP001162889"/>
    </source>
</evidence>
<reference evidence="3" key="2">
    <citation type="submission" date="2022-03" db="EMBL/GenBank/DDBJ databases">
        <title>Genome Encyclopedia of Bacteria and Archaea VI: Functional Genomics of Type Strains.</title>
        <authorList>
            <person name="Whitman W."/>
        </authorList>
    </citation>
    <scope>NUCLEOTIDE SEQUENCE</scope>
    <source>
        <strain evidence="3">HSC-15S17</strain>
    </source>
</reference>
<dbReference type="RefSeq" id="WP_217943274.1">
    <property type="nucleotide sequence ID" value="NZ_JAHTGR010000008.1"/>
</dbReference>
<dbReference type="AlphaFoldDB" id="A0AA41HE77"/>
<name>A0AA41HE77_9BURK</name>
<organism evidence="2 4">
    <name type="scientific">Duganella violaceipulchra</name>
    <dbReference type="NCBI Taxonomy" id="2849652"/>
    <lineage>
        <taxon>Bacteria</taxon>
        <taxon>Pseudomonadati</taxon>
        <taxon>Pseudomonadota</taxon>
        <taxon>Betaproteobacteria</taxon>
        <taxon>Burkholderiales</taxon>
        <taxon>Oxalobacteraceae</taxon>
        <taxon>Telluria group</taxon>
        <taxon>Duganella</taxon>
    </lineage>
</organism>
<gene>
    <name evidence="2" type="ORF">KVP70_16335</name>
    <name evidence="3" type="ORF">L1274_004460</name>
</gene>